<dbReference type="InterPro" id="IPR051010">
    <property type="entry name" value="BCAA_transport"/>
</dbReference>
<keyword evidence="4" id="KW-0472">Membrane</keyword>
<sequence length="910" mass="103482">MKYRNMQENGTAENVYKFSSTLSPSDPSYVDRRADLELYQALMNSQYCYIFNSRKMGKSSLTVRIQTQIEVQGVACSRIDLNELGTSVDQSSWYHSLIIEIAEQLKLNMTDLESWIASQSVSNVGLLRQFIKEILLIKISNNIVIFIDEIDVVRKLPFATDDFFAYLRSCHEKRVINADFNRISFVLIGTATPNQLIQDSQRTPFNIGKAIELNGLSLEDNCQPLMQGLEGLGVSPQEILQEIFSWTNGQPFLTQKLCYLIAKFKVTIPQSLLSAWMRDFVYKHIIDNWEKKDEPAFLSSIRERLIYHPDQGYLLRVYANLLKGKLVKASNTPEHDELLLSGLVIVDNQGYLRVANAIYQAIFNQKWLYNVLAASRPYQSEIAKWEDSNFTDTNCLLTGKKLEESKKWQEDKELDSIDYRFLAASESITRQKQSRLFMLAAGIFTSIVTGLLGLGFYQSWLLPYFYKIPYTKEPELFSQGEKKLLIKQENFYKDRGILAFKNANYLEAKQLFKKAYFAHPEDAETLIYYNNAIAYLSNNYVTLAVVIPSGKKNEISQEILKGIAQAQYLFNSQLPTSANNLFLNIVIANDNNDEKVAKIVAKEIVKDPKVIGVIGHYSSEATLAALPIYERAKITLISSTSSSDVIESEYFFRTVITNEKIGETLANYASQHDLDKVIIFNNSNQIDSQELTQEFHQAFQKKGGKITKVIDLSSSLDIDAEVLKAFSQDQVRGIVLFPSLQSASVVVELSHTLEQLNTSTTPELKNKLVLLGSHSMYEHEMLVDSGKFINNLVLAVPWFSHLIKSQNFVRDAQALWKEDISWRTATSYDAAQSFIAAIRALQSQNKISSELIQEYLENLNLSASLTSGNSLRFVDNESESNREPITVRVKSKLEAKLEKSIQFHWESQGD</sequence>
<dbReference type="PANTHER" id="PTHR30483:SF6">
    <property type="entry name" value="PERIPLASMIC BINDING PROTEIN OF ABC TRANSPORTER FOR NATURAL AMINO ACIDS"/>
    <property type="match status" value="1"/>
</dbReference>
<evidence type="ECO:0000256" key="1">
    <source>
        <dbReference type="ARBA" id="ARBA00010062"/>
    </source>
</evidence>
<evidence type="ECO:0000313" key="6">
    <source>
        <dbReference type="EMBL" id="GBL09108.1"/>
    </source>
</evidence>
<dbReference type="Proteomes" id="UP000248272">
    <property type="component" value="Unassembled WGS sequence"/>
</dbReference>
<dbReference type="AlphaFoldDB" id="A0A2Z6UTG0"/>
<name>A0A2Z6UTG0_MICAE</name>
<dbReference type="PANTHER" id="PTHR30483">
    <property type="entry name" value="LEUCINE-SPECIFIC-BINDING PROTEIN"/>
    <property type="match status" value="1"/>
</dbReference>
<evidence type="ECO:0000256" key="2">
    <source>
        <dbReference type="ARBA" id="ARBA00022729"/>
    </source>
</evidence>
<evidence type="ECO:0000256" key="4">
    <source>
        <dbReference type="SAM" id="Phobius"/>
    </source>
</evidence>
<keyword evidence="3" id="KW-0802">TPR repeat</keyword>
<reference evidence="6 7" key="1">
    <citation type="journal article" date="2018" name="Front. Microbiol.">
        <title>Adaptation of the Freshwater Bloom-Forming Cyanobacterium Microcystis aeruginosa to Brackish Water Is Driven by Recent Horizontal Transfer of Sucrose Genes.</title>
        <authorList>
            <person name="Tanabe Y."/>
            <person name="Hodoki Y."/>
            <person name="Sano T."/>
            <person name="Tada K."/>
            <person name="Watanabe M.M."/>
        </authorList>
    </citation>
    <scope>NUCLEOTIDE SEQUENCE [LARGE SCALE GENOMIC DNA]</scope>
    <source>
        <strain evidence="6 7">Sj</strain>
    </source>
</reference>
<organism evidence="6 7">
    <name type="scientific">Microcystis aeruginosa Sj</name>
    <dbReference type="NCBI Taxonomy" id="1979544"/>
    <lineage>
        <taxon>Bacteria</taxon>
        <taxon>Bacillati</taxon>
        <taxon>Cyanobacteriota</taxon>
        <taxon>Cyanophyceae</taxon>
        <taxon>Oscillatoriophycideae</taxon>
        <taxon>Chroococcales</taxon>
        <taxon>Microcystaceae</taxon>
        <taxon>Microcystis</taxon>
    </lineage>
</organism>
<dbReference type="Gene3D" id="3.40.50.2300">
    <property type="match status" value="2"/>
</dbReference>
<evidence type="ECO:0000313" key="7">
    <source>
        <dbReference type="Proteomes" id="UP000248272"/>
    </source>
</evidence>
<dbReference type="SUPFAM" id="SSF53822">
    <property type="entry name" value="Periplasmic binding protein-like I"/>
    <property type="match status" value="1"/>
</dbReference>
<dbReference type="SUPFAM" id="SSF48452">
    <property type="entry name" value="TPR-like"/>
    <property type="match status" value="1"/>
</dbReference>
<dbReference type="SUPFAM" id="SSF52540">
    <property type="entry name" value="P-loop containing nucleoside triphosphate hydrolases"/>
    <property type="match status" value="1"/>
</dbReference>
<protein>
    <recommendedName>
        <fullName evidence="5">Leucine-binding protein domain-containing protein</fullName>
    </recommendedName>
</protein>
<keyword evidence="2" id="KW-0732">Signal</keyword>
<feature type="domain" description="Leucine-binding protein" evidence="5">
    <location>
        <begin position="583"/>
        <end position="843"/>
    </location>
</feature>
<keyword evidence="4" id="KW-1133">Transmembrane helix</keyword>
<gene>
    <name evidence="6" type="ORF">MSj_00586</name>
</gene>
<dbReference type="CDD" id="cd06268">
    <property type="entry name" value="PBP1_ABC_transporter_LIVBP-like"/>
    <property type="match status" value="1"/>
</dbReference>
<feature type="transmembrane region" description="Helical" evidence="4">
    <location>
        <begin position="436"/>
        <end position="457"/>
    </location>
</feature>
<dbReference type="Pfam" id="PF14516">
    <property type="entry name" value="AAA_35"/>
    <property type="match status" value="1"/>
</dbReference>
<dbReference type="EMBL" id="BDSG01000009">
    <property type="protein sequence ID" value="GBL09108.1"/>
    <property type="molecule type" value="Genomic_DNA"/>
</dbReference>
<dbReference type="InterPro" id="IPR028082">
    <property type="entry name" value="Peripla_BP_I"/>
</dbReference>
<accession>A0A2Z6UTG0</accession>
<dbReference type="InterPro" id="IPR027417">
    <property type="entry name" value="P-loop_NTPase"/>
</dbReference>
<dbReference type="InterPro" id="IPR011990">
    <property type="entry name" value="TPR-like_helical_dom_sf"/>
</dbReference>
<dbReference type="Gene3D" id="3.40.50.300">
    <property type="entry name" value="P-loop containing nucleotide triphosphate hydrolases"/>
    <property type="match status" value="1"/>
</dbReference>
<proteinExistence type="inferred from homology"/>
<evidence type="ECO:0000256" key="3">
    <source>
        <dbReference type="PROSITE-ProRule" id="PRU00339"/>
    </source>
</evidence>
<feature type="repeat" description="TPR" evidence="3">
    <location>
        <begin position="489"/>
        <end position="522"/>
    </location>
</feature>
<dbReference type="PROSITE" id="PS50005">
    <property type="entry name" value="TPR"/>
    <property type="match status" value="1"/>
</dbReference>
<dbReference type="Pfam" id="PF13458">
    <property type="entry name" value="Peripla_BP_6"/>
    <property type="match status" value="1"/>
</dbReference>
<evidence type="ECO:0000259" key="5">
    <source>
        <dbReference type="Pfam" id="PF13458"/>
    </source>
</evidence>
<dbReference type="InterPro" id="IPR019734">
    <property type="entry name" value="TPR_rpt"/>
</dbReference>
<comment type="caution">
    <text evidence="6">The sequence shown here is derived from an EMBL/GenBank/DDBJ whole genome shotgun (WGS) entry which is preliminary data.</text>
</comment>
<comment type="similarity">
    <text evidence="1">Belongs to the leucine-binding protein family.</text>
</comment>
<keyword evidence="4" id="KW-0812">Transmembrane</keyword>
<dbReference type="InterPro" id="IPR028081">
    <property type="entry name" value="Leu-bd"/>
</dbReference>
<dbReference type="RefSeq" id="WP_253256816.1">
    <property type="nucleotide sequence ID" value="NZ_BDSG01000009.1"/>
</dbReference>